<dbReference type="PANTHER" id="PTHR42681:SF6">
    <property type="entry name" value="BLL0263 PROTEIN"/>
    <property type="match status" value="1"/>
</dbReference>
<reference evidence="2 3" key="1">
    <citation type="submission" date="2016-03" db="EMBL/GenBank/DDBJ databases">
        <title>Genome sequence of Variovorax paradoxus KB5.</title>
        <authorList>
            <person name="Jeong H."/>
            <person name="Hong C.E."/>
            <person name="Jo S.H."/>
            <person name="Park J.M."/>
        </authorList>
    </citation>
    <scope>NUCLEOTIDE SEQUENCE [LARGE SCALE GENOMIC DNA]</scope>
    <source>
        <strain evidence="2 3">KB5</strain>
    </source>
</reference>
<dbReference type="Gene3D" id="3.30.70.250">
    <property type="entry name" value="Malonyl-CoA ACP transacylase, ACP-binding"/>
    <property type="match status" value="1"/>
</dbReference>
<dbReference type="GO" id="GO:0005829">
    <property type="term" value="C:cytosol"/>
    <property type="evidence" value="ECO:0007669"/>
    <property type="project" value="TreeGrafter"/>
</dbReference>
<sequence length="304" mass="32285">MSFAIVVSGQGMQHPDMLPWLAEDDTVRAMQRMLGIDDWRACAKDPAWAGRNANAQVLLTGLALAAWAQLAPHLPAPAAVAGYSVGELAAFAVAGVFDADTALGLARHRAALMDRAAAANATGLMGVSGVSESLLERVCEEFGLVVAIRNGIDSVVLGGLQAMLPRAVEAARRRGAHAVLLHVQVASHTPWMAEAARGFASRVAPMAFRAAGMPLFSDAQGRVAQPPQLKHALAMQIDHPVRWDECMEGIAGRRVACVLEIGPGQALARLWNSRYADTPARSVDEFRSAEAIVRHVRKVLQAGT</sequence>
<dbReference type="GO" id="GO:0004314">
    <property type="term" value="F:[acyl-carrier-protein] S-malonyltransferase activity"/>
    <property type="evidence" value="ECO:0007669"/>
    <property type="project" value="TreeGrafter"/>
</dbReference>
<dbReference type="InterPro" id="IPR001227">
    <property type="entry name" value="Ac_transferase_dom_sf"/>
</dbReference>
<dbReference type="InterPro" id="IPR016035">
    <property type="entry name" value="Acyl_Trfase/lysoPLipase"/>
</dbReference>
<dbReference type="InterPro" id="IPR014043">
    <property type="entry name" value="Acyl_transferase_dom"/>
</dbReference>
<name>A0AA91DI01_VARPD</name>
<evidence type="ECO:0000313" key="2">
    <source>
        <dbReference type="EMBL" id="OAK58096.1"/>
    </source>
</evidence>
<evidence type="ECO:0000259" key="1">
    <source>
        <dbReference type="SMART" id="SM00827"/>
    </source>
</evidence>
<dbReference type="PANTHER" id="PTHR42681">
    <property type="entry name" value="MALONYL-COA-ACYL CARRIER PROTEIN TRANSACYLASE, MITOCHONDRIAL"/>
    <property type="match status" value="1"/>
</dbReference>
<feature type="domain" description="Malonyl-CoA:ACP transacylase (MAT)" evidence="1">
    <location>
        <begin position="6"/>
        <end position="296"/>
    </location>
</feature>
<proteinExistence type="predicted"/>
<accession>A0AA91DI01</accession>
<dbReference type="Gene3D" id="3.40.366.10">
    <property type="entry name" value="Malonyl-Coenzyme A Acyl Carrier Protein, domain 2"/>
    <property type="match status" value="1"/>
</dbReference>
<comment type="caution">
    <text evidence="2">The sequence shown here is derived from an EMBL/GenBank/DDBJ whole genome shotgun (WGS) entry which is preliminary data.</text>
</comment>
<dbReference type="SMART" id="SM00827">
    <property type="entry name" value="PKS_AT"/>
    <property type="match status" value="1"/>
</dbReference>
<dbReference type="GO" id="GO:0006633">
    <property type="term" value="P:fatty acid biosynthetic process"/>
    <property type="evidence" value="ECO:0007669"/>
    <property type="project" value="TreeGrafter"/>
</dbReference>
<dbReference type="Proteomes" id="UP000077852">
    <property type="component" value="Unassembled WGS sequence"/>
</dbReference>
<dbReference type="SUPFAM" id="SSF55048">
    <property type="entry name" value="Probable ACP-binding domain of malonyl-CoA ACP transacylase"/>
    <property type="match status" value="1"/>
</dbReference>
<dbReference type="SUPFAM" id="SSF52151">
    <property type="entry name" value="FabD/lysophospholipase-like"/>
    <property type="match status" value="1"/>
</dbReference>
<dbReference type="Pfam" id="PF00698">
    <property type="entry name" value="Acyl_transf_1"/>
    <property type="match status" value="1"/>
</dbReference>
<evidence type="ECO:0000313" key="3">
    <source>
        <dbReference type="Proteomes" id="UP000077852"/>
    </source>
</evidence>
<dbReference type="RefSeq" id="WP_081271073.1">
    <property type="nucleotide sequence ID" value="NZ_LVHG01000084.1"/>
</dbReference>
<organism evidence="2 3">
    <name type="scientific">Variovorax paradoxus</name>
    <dbReference type="NCBI Taxonomy" id="34073"/>
    <lineage>
        <taxon>Bacteria</taxon>
        <taxon>Pseudomonadati</taxon>
        <taxon>Pseudomonadota</taxon>
        <taxon>Betaproteobacteria</taxon>
        <taxon>Burkholderiales</taxon>
        <taxon>Comamonadaceae</taxon>
        <taxon>Variovorax</taxon>
    </lineage>
</organism>
<gene>
    <name evidence="2" type="ORF">A3K87_03570</name>
</gene>
<dbReference type="AlphaFoldDB" id="A0AA91DI01"/>
<protein>
    <submittedName>
        <fullName evidence="2">ACP S-malonyltransferase</fullName>
    </submittedName>
</protein>
<dbReference type="EMBL" id="LVHG01000084">
    <property type="protein sequence ID" value="OAK58096.1"/>
    <property type="molecule type" value="Genomic_DNA"/>
</dbReference>
<dbReference type="InterPro" id="IPR050858">
    <property type="entry name" value="Mal-CoA-ACP_Trans/PKS_FabD"/>
</dbReference>
<dbReference type="InterPro" id="IPR016036">
    <property type="entry name" value="Malonyl_transacylase_ACP-bd"/>
</dbReference>